<sequence length="90" mass="10283">MSFEAIQESIHFLASSQECAGQLGHVASNGIVENQKGLCQQNHFEEEEESRRSFEPWTFGFADDVDAWPGLSHIFYALENYSVFTFHHQS</sequence>
<evidence type="ECO:0000313" key="2">
    <source>
        <dbReference type="Proteomes" id="UP000299102"/>
    </source>
</evidence>
<accession>A0A4C1V8T4</accession>
<protein>
    <submittedName>
        <fullName evidence="1">Uncharacterized protein</fullName>
    </submittedName>
</protein>
<proteinExistence type="predicted"/>
<evidence type="ECO:0000313" key="1">
    <source>
        <dbReference type="EMBL" id="GBP34956.1"/>
    </source>
</evidence>
<dbReference type="EMBL" id="BGZK01000297">
    <property type="protein sequence ID" value="GBP34956.1"/>
    <property type="molecule type" value="Genomic_DNA"/>
</dbReference>
<organism evidence="1 2">
    <name type="scientific">Eumeta variegata</name>
    <name type="common">Bagworm moth</name>
    <name type="synonym">Eumeta japonica</name>
    <dbReference type="NCBI Taxonomy" id="151549"/>
    <lineage>
        <taxon>Eukaryota</taxon>
        <taxon>Metazoa</taxon>
        <taxon>Ecdysozoa</taxon>
        <taxon>Arthropoda</taxon>
        <taxon>Hexapoda</taxon>
        <taxon>Insecta</taxon>
        <taxon>Pterygota</taxon>
        <taxon>Neoptera</taxon>
        <taxon>Endopterygota</taxon>
        <taxon>Lepidoptera</taxon>
        <taxon>Glossata</taxon>
        <taxon>Ditrysia</taxon>
        <taxon>Tineoidea</taxon>
        <taxon>Psychidae</taxon>
        <taxon>Oiketicinae</taxon>
        <taxon>Eumeta</taxon>
    </lineage>
</organism>
<reference evidence="1 2" key="1">
    <citation type="journal article" date="2019" name="Commun. Biol.">
        <title>The bagworm genome reveals a unique fibroin gene that provides high tensile strength.</title>
        <authorList>
            <person name="Kono N."/>
            <person name="Nakamura H."/>
            <person name="Ohtoshi R."/>
            <person name="Tomita M."/>
            <person name="Numata K."/>
            <person name="Arakawa K."/>
        </authorList>
    </citation>
    <scope>NUCLEOTIDE SEQUENCE [LARGE SCALE GENOMIC DNA]</scope>
</reference>
<name>A0A4C1V8T4_EUMVA</name>
<gene>
    <name evidence="1" type="ORF">EVAR_28421_1</name>
</gene>
<dbReference type="Proteomes" id="UP000299102">
    <property type="component" value="Unassembled WGS sequence"/>
</dbReference>
<keyword evidence="2" id="KW-1185">Reference proteome</keyword>
<comment type="caution">
    <text evidence="1">The sequence shown here is derived from an EMBL/GenBank/DDBJ whole genome shotgun (WGS) entry which is preliminary data.</text>
</comment>
<dbReference type="AlphaFoldDB" id="A0A4C1V8T4"/>